<keyword evidence="2" id="KW-1185">Reference proteome</keyword>
<comment type="caution">
    <text evidence="1">The sequence shown here is derived from an EMBL/GenBank/DDBJ whole genome shotgun (WGS) entry which is preliminary data.</text>
</comment>
<accession>A0A917L6U0</accession>
<reference evidence="1" key="2">
    <citation type="submission" date="2020-09" db="EMBL/GenBank/DDBJ databases">
        <authorList>
            <person name="Sun Q."/>
            <person name="Ohkuma M."/>
        </authorList>
    </citation>
    <scope>NUCLEOTIDE SEQUENCE</scope>
    <source>
        <strain evidence="1">JCM 3086</strain>
    </source>
</reference>
<sequence length="95" mass="9924">MPICLCSAGDSHLRPLPTLYRFSRTTVWITGSPLPDRRFSLFPCPASSAGGTLHEVPKDPVTSGNAEAGVFVYVQPYAALSGPGTGLWTVSSGSG</sequence>
<name>A0A917L6U0_9ACTN</name>
<evidence type="ECO:0000313" key="2">
    <source>
        <dbReference type="Proteomes" id="UP000657574"/>
    </source>
</evidence>
<evidence type="ECO:0000313" key="1">
    <source>
        <dbReference type="EMBL" id="GGJ48384.1"/>
    </source>
</evidence>
<reference evidence="1" key="1">
    <citation type="journal article" date="2014" name="Int. J. Syst. Evol. Microbiol.">
        <title>Complete genome sequence of Corynebacterium casei LMG S-19264T (=DSM 44701T), isolated from a smear-ripened cheese.</title>
        <authorList>
            <consortium name="US DOE Joint Genome Institute (JGI-PGF)"/>
            <person name="Walter F."/>
            <person name="Albersmeier A."/>
            <person name="Kalinowski J."/>
            <person name="Ruckert C."/>
        </authorList>
    </citation>
    <scope>NUCLEOTIDE SEQUENCE</scope>
    <source>
        <strain evidence="1">JCM 3086</strain>
    </source>
</reference>
<gene>
    <name evidence="1" type="ORF">GCM10010121_069400</name>
</gene>
<organism evidence="1 2">
    <name type="scientific">Streptomyces brasiliensis</name>
    <dbReference type="NCBI Taxonomy" id="1954"/>
    <lineage>
        <taxon>Bacteria</taxon>
        <taxon>Bacillati</taxon>
        <taxon>Actinomycetota</taxon>
        <taxon>Actinomycetes</taxon>
        <taxon>Kitasatosporales</taxon>
        <taxon>Streptomycetaceae</taxon>
        <taxon>Streptomyces</taxon>
    </lineage>
</organism>
<proteinExistence type="predicted"/>
<dbReference type="AlphaFoldDB" id="A0A917L6U0"/>
<dbReference type="EMBL" id="BMQA01000035">
    <property type="protein sequence ID" value="GGJ48384.1"/>
    <property type="molecule type" value="Genomic_DNA"/>
</dbReference>
<protein>
    <submittedName>
        <fullName evidence="1">Uncharacterized protein</fullName>
    </submittedName>
</protein>
<dbReference type="Proteomes" id="UP000657574">
    <property type="component" value="Unassembled WGS sequence"/>
</dbReference>